<dbReference type="AlphaFoldDB" id="A0A2P6NX05"/>
<feature type="chain" id="PRO_5015165542" description="Endonuclease" evidence="8">
    <location>
        <begin position="21"/>
        <end position="278"/>
    </location>
</feature>
<dbReference type="GO" id="GO:0006308">
    <property type="term" value="P:DNA catabolic process"/>
    <property type="evidence" value="ECO:0007669"/>
    <property type="project" value="InterPro"/>
</dbReference>
<dbReference type="InterPro" id="IPR008947">
    <property type="entry name" value="PLipase_C/P1_nuclease_dom_sf"/>
</dbReference>
<organism evidence="9 10">
    <name type="scientific">Planoprotostelium fungivorum</name>
    <dbReference type="NCBI Taxonomy" id="1890364"/>
    <lineage>
        <taxon>Eukaryota</taxon>
        <taxon>Amoebozoa</taxon>
        <taxon>Evosea</taxon>
        <taxon>Variosea</taxon>
        <taxon>Cavosteliida</taxon>
        <taxon>Cavosteliaceae</taxon>
        <taxon>Planoprotostelium</taxon>
    </lineage>
</organism>
<dbReference type="Gene3D" id="1.10.575.10">
    <property type="entry name" value="P1 Nuclease"/>
    <property type="match status" value="1"/>
</dbReference>
<dbReference type="GO" id="GO:0004519">
    <property type="term" value="F:endonuclease activity"/>
    <property type="evidence" value="ECO:0007669"/>
    <property type="project" value="UniProtKB-KW"/>
</dbReference>
<dbReference type="InParanoid" id="A0A2P6NX05"/>
<evidence type="ECO:0000256" key="5">
    <source>
        <dbReference type="ARBA" id="ARBA00022801"/>
    </source>
</evidence>
<keyword evidence="7" id="KW-0325">Glycoprotein</keyword>
<dbReference type="InterPro" id="IPR003154">
    <property type="entry name" value="S1/P1nuclease"/>
</dbReference>
<evidence type="ECO:0000256" key="4">
    <source>
        <dbReference type="ARBA" id="ARBA00022759"/>
    </source>
</evidence>
<evidence type="ECO:0000256" key="1">
    <source>
        <dbReference type="ARBA" id="ARBA00009547"/>
    </source>
</evidence>
<evidence type="ECO:0000256" key="2">
    <source>
        <dbReference type="ARBA" id="ARBA00022722"/>
    </source>
</evidence>
<evidence type="ECO:0008006" key="11">
    <source>
        <dbReference type="Google" id="ProtNLM"/>
    </source>
</evidence>
<dbReference type="Proteomes" id="UP000241769">
    <property type="component" value="Unassembled WGS sequence"/>
</dbReference>
<dbReference type="OrthoDB" id="441446at2759"/>
<protein>
    <recommendedName>
        <fullName evidence="11">Endonuclease</fullName>
    </recommendedName>
</protein>
<evidence type="ECO:0000256" key="8">
    <source>
        <dbReference type="SAM" id="SignalP"/>
    </source>
</evidence>
<dbReference type="GO" id="GO:0003676">
    <property type="term" value="F:nucleic acid binding"/>
    <property type="evidence" value="ECO:0007669"/>
    <property type="project" value="InterPro"/>
</dbReference>
<evidence type="ECO:0000256" key="3">
    <source>
        <dbReference type="ARBA" id="ARBA00022723"/>
    </source>
</evidence>
<keyword evidence="3" id="KW-0479">Metal-binding</keyword>
<dbReference type="EMBL" id="MDYQ01000010">
    <property type="protein sequence ID" value="PRP88466.1"/>
    <property type="molecule type" value="Genomic_DNA"/>
</dbReference>
<comment type="caution">
    <text evidence="9">The sequence shown here is derived from an EMBL/GenBank/DDBJ whole genome shotgun (WGS) entry which is preliminary data.</text>
</comment>
<evidence type="ECO:0000256" key="6">
    <source>
        <dbReference type="ARBA" id="ARBA00023157"/>
    </source>
</evidence>
<evidence type="ECO:0000313" key="10">
    <source>
        <dbReference type="Proteomes" id="UP000241769"/>
    </source>
</evidence>
<keyword evidence="4" id="KW-0255">Endonuclease</keyword>
<dbReference type="SUPFAM" id="SSF48537">
    <property type="entry name" value="Phospholipase C/P1 nuclease"/>
    <property type="match status" value="1"/>
</dbReference>
<keyword evidence="2" id="KW-0540">Nuclease</keyword>
<feature type="signal peptide" evidence="8">
    <location>
        <begin position="1"/>
        <end position="20"/>
    </location>
</feature>
<dbReference type="CDD" id="cd11010">
    <property type="entry name" value="S1-P1_nuclease"/>
    <property type="match status" value="1"/>
</dbReference>
<dbReference type="Pfam" id="PF02265">
    <property type="entry name" value="S1-P1_nuclease"/>
    <property type="match status" value="1"/>
</dbReference>
<accession>A0A2P6NX05</accession>
<keyword evidence="5" id="KW-0378">Hydrolase</keyword>
<evidence type="ECO:0000313" key="9">
    <source>
        <dbReference type="EMBL" id="PRP88466.1"/>
    </source>
</evidence>
<dbReference type="PANTHER" id="PTHR33146">
    <property type="entry name" value="ENDONUCLEASE 4"/>
    <property type="match status" value="1"/>
</dbReference>
<comment type="similarity">
    <text evidence="1">Belongs to the nuclease type I family.</text>
</comment>
<keyword evidence="6" id="KW-1015">Disulfide bond</keyword>
<keyword evidence="8" id="KW-0732">Signal</keyword>
<sequence>MRAILFVCFIASAVAWGSMGHRIVAAVAEARLSSASRQYVTQLLKAVDEYDDLLDLAPLADQYSNSGSGDWTSECHYVNVPRGTTAFKDQFCNDDCCVVGAIRNYTNLMARTVRNPVPCKFGKGDEPCPLAFLTHYIADVHQPLHVAYKDDHGGNSVQVSFFGASRDHFGEPYNLHSVWDNAMMYQWNSNMGAAIKNLTMWIISNPKLVFEFEKTSDPSEWATESLKITNTRVYAQDFSANHDIGVGYYNANIGIVIQRLVAAGLRLAKTINRITGGQ</sequence>
<reference evidence="9 10" key="1">
    <citation type="journal article" date="2018" name="Genome Biol. Evol.">
        <title>Multiple Roots of Fruiting Body Formation in Amoebozoa.</title>
        <authorList>
            <person name="Hillmann F."/>
            <person name="Forbes G."/>
            <person name="Novohradska S."/>
            <person name="Ferling I."/>
            <person name="Riege K."/>
            <person name="Groth M."/>
            <person name="Westermann M."/>
            <person name="Marz M."/>
            <person name="Spaller T."/>
            <person name="Winckler T."/>
            <person name="Schaap P."/>
            <person name="Glockner G."/>
        </authorList>
    </citation>
    <scope>NUCLEOTIDE SEQUENCE [LARGE SCALE GENOMIC DNA]</scope>
    <source>
        <strain evidence="9 10">Jena</strain>
    </source>
</reference>
<proteinExistence type="inferred from homology"/>
<dbReference type="PANTHER" id="PTHR33146:SF26">
    <property type="entry name" value="ENDONUCLEASE 4"/>
    <property type="match status" value="1"/>
</dbReference>
<keyword evidence="10" id="KW-1185">Reference proteome</keyword>
<gene>
    <name evidence="9" type="ORF">PROFUN_03183</name>
</gene>
<dbReference type="GO" id="GO:0016788">
    <property type="term" value="F:hydrolase activity, acting on ester bonds"/>
    <property type="evidence" value="ECO:0007669"/>
    <property type="project" value="InterPro"/>
</dbReference>
<dbReference type="GO" id="GO:0046872">
    <property type="term" value="F:metal ion binding"/>
    <property type="evidence" value="ECO:0007669"/>
    <property type="project" value="UniProtKB-KW"/>
</dbReference>
<evidence type="ECO:0000256" key="7">
    <source>
        <dbReference type="ARBA" id="ARBA00023180"/>
    </source>
</evidence>
<name>A0A2P6NX05_9EUKA</name>